<keyword evidence="2" id="KW-0645">Protease</keyword>
<feature type="domain" description="PDZ" evidence="7">
    <location>
        <begin position="878"/>
        <end position="942"/>
    </location>
</feature>
<dbReference type="EMBL" id="MAYW01000005">
    <property type="protein sequence ID" value="ODS34510.1"/>
    <property type="molecule type" value="Genomic_DNA"/>
</dbReference>
<dbReference type="SUPFAM" id="SSF50494">
    <property type="entry name" value="Trypsin-like serine proteases"/>
    <property type="match status" value="1"/>
</dbReference>
<evidence type="ECO:0000256" key="5">
    <source>
        <dbReference type="SAM" id="Phobius"/>
    </source>
</evidence>
<dbReference type="Pfam" id="PF17820">
    <property type="entry name" value="PDZ_6"/>
    <property type="match status" value="1"/>
</dbReference>
<evidence type="ECO:0000256" key="3">
    <source>
        <dbReference type="ARBA" id="ARBA00022801"/>
    </source>
</evidence>
<dbReference type="CDD" id="cd06257">
    <property type="entry name" value="DnaJ"/>
    <property type="match status" value="1"/>
</dbReference>
<evidence type="ECO:0000256" key="1">
    <source>
        <dbReference type="ARBA" id="ARBA00010541"/>
    </source>
</evidence>
<reference evidence="8 9" key="1">
    <citation type="submission" date="2016-07" db="EMBL/GenBank/DDBJ databases">
        <title>Draft genome of Scalindua rubra, obtained from a brine-seawater interface in the Red Sea, sheds light on salt adaptation in anammox bacteria.</title>
        <authorList>
            <person name="Speth D.R."/>
            <person name="Lagkouvardos I."/>
            <person name="Wang Y."/>
            <person name="Qian P.-Y."/>
            <person name="Dutilh B.E."/>
            <person name="Jetten M.S."/>
        </authorList>
    </citation>
    <scope>NUCLEOTIDE SEQUENCE [LARGE SCALE GENOMIC DNA]</scope>
    <source>
        <strain evidence="8">BSI-1</strain>
    </source>
</reference>
<dbReference type="Pfam" id="PF00226">
    <property type="entry name" value="DnaJ"/>
    <property type="match status" value="1"/>
</dbReference>
<evidence type="ECO:0000259" key="6">
    <source>
        <dbReference type="PROSITE" id="PS50076"/>
    </source>
</evidence>
<dbReference type="InterPro" id="IPR001478">
    <property type="entry name" value="PDZ"/>
</dbReference>
<dbReference type="PRINTS" id="PR00625">
    <property type="entry name" value="JDOMAIN"/>
</dbReference>
<comment type="similarity">
    <text evidence="1">Belongs to the peptidase S1C family.</text>
</comment>
<dbReference type="GO" id="GO:0006508">
    <property type="term" value="P:proteolysis"/>
    <property type="evidence" value="ECO:0007669"/>
    <property type="project" value="UniProtKB-KW"/>
</dbReference>
<dbReference type="PROSITE" id="PS50076">
    <property type="entry name" value="DNAJ_2"/>
    <property type="match status" value="1"/>
</dbReference>
<dbReference type="PROSITE" id="PS50106">
    <property type="entry name" value="PDZ"/>
    <property type="match status" value="1"/>
</dbReference>
<gene>
    <name evidence="8" type="primary">degP_1</name>
    <name evidence="8" type="ORF">SCARUB_00386</name>
</gene>
<dbReference type="InterPro" id="IPR001623">
    <property type="entry name" value="DnaJ_domain"/>
</dbReference>
<feature type="transmembrane region" description="Helical" evidence="5">
    <location>
        <begin position="178"/>
        <end position="200"/>
    </location>
</feature>
<dbReference type="PROSITE" id="PS00636">
    <property type="entry name" value="DNAJ_1"/>
    <property type="match status" value="1"/>
</dbReference>
<feature type="domain" description="J" evidence="6">
    <location>
        <begin position="8"/>
        <end position="78"/>
    </location>
</feature>
<dbReference type="PANTHER" id="PTHR22939:SF129">
    <property type="entry name" value="SERINE PROTEASE HTRA2, MITOCHONDRIAL"/>
    <property type="match status" value="1"/>
</dbReference>
<evidence type="ECO:0000256" key="4">
    <source>
        <dbReference type="SAM" id="MobiDB-lite"/>
    </source>
</evidence>
<dbReference type="AlphaFoldDB" id="A0A1E3XFY1"/>
<protein>
    <submittedName>
        <fullName evidence="8">Serine proteinase DegP</fullName>
    </submittedName>
</protein>
<dbReference type="InterPro" id="IPR009003">
    <property type="entry name" value="Peptidase_S1_PA"/>
</dbReference>
<feature type="transmembrane region" description="Helical" evidence="5">
    <location>
        <begin position="231"/>
        <end position="248"/>
    </location>
</feature>
<name>A0A1E3XFY1_9BACT</name>
<proteinExistence type="inferred from homology"/>
<dbReference type="GO" id="GO:0004252">
    <property type="term" value="F:serine-type endopeptidase activity"/>
    <property type="evidence" value="ECO:0007669"/>
    <property type="project" value="InterPro"/>
</dbReference>
<keyword evidence="5" id="KW-1133">Transmembrane helix</keyword>
<sequence length="1122" mass="129016">MFNFDNPYYYDILEVGKHASQEEIIESFRRLAKEHHPDRMPFQSPSQKHEAQEKFKLINDAYQILKDPTKRAEYDTFLNYIIWEQVVDAEADTEEEYRYEDETNKIIIDCPNCNQSLRVVNGLSLKVTCPSCNHSFDYPFFYKDYNSDVGDKTPKSQPQETNGLKGKLKTAQKKIRNAWIAGVIFGSLGLIYSMVSNIAWVGTYHASFNTIFYIFLVGFSFGIYKRSRTFAFTMFIMLLFLFLVSGFSGELITIYLSMLSIPFVILIVFLYFSFEGIRGTITYHRLRYEEDSNYRPASKKFYFIGLPLLIHPIVLYCVAILVAYGVSPSTSSRQDSLVSTPQKQPEPTSEELSLLNPVFEKMATAPFNEEDLENIRRFRRSYTKRTGNNLTEKEIGLVTEYFKVIQRYNDEYYKCLLNSFDTETTYISDKLKKLRKELENSGNISKSKFDLDFQLLNSVAKDEIWIDDLGQEHEPLTREEILVYAESVEMIKDNLDKFLDAAINYDEQPKTNLTQTQEYESTINKLTLKANYEKNNDAVVLIRIYGENGNVVSFGSGVCIHPNGAIITNFHVLNSDSFYFDIKFQKHGVYEDAYISGISPILEDYIILRVDGKDLPSVNVSPRNEYEVGEKIITIGNPQGLTNSLSEGVVSGRRFYGDYEYYQMTAPISQGSSGGAVFDEHGYLIGISTAILEEGQNLNFFLPIYRITNNAEVFDTFLTISEFNSLRRKRAKEYKKTGDQYLLSKDYEQANNNYEISLKYYDSDADAYYAKSTAEYQLGLVDEASVDLFMAAAFYYLNDKKGKLINVKRRAKEMSLPAEVVDIFDIQNMENIFKGYNKGDDLRKQFTSKNNLTKDIPPLKEKSTIDTTPLVSEELQEEAKLEKSDGNEVLQKLEPFFSGLVVSEKEHGVKIVEITQGCIGFDAGLRTGDVITEIDGKKIKSLDDYVKITQELNKTRRLEIALVVNRQEVLYDVIIRRHKKPIEQPSVTTHKQPKDYSGAYVKDKVTVNEQLWSNYLESKLYLGSVKYKNNNFLLELYFTNTSSYYRKYGYSIKIDNIYVKDYLPVKVKGIKIGKVYNQTGERKFTILVPSSYDKLFISGIGSDNYNTQIDLKKLGKILGIEH</sequence>
<dbReference type="SUPFAM" id="SSF50156">
    <property type="entry name" value="PDZ domain-like"/>
    <property type="match status" value="1"/>
</dbReference>
<keyword evidence="3" id="KW-0378">Hydrolase</keyword>
<dbReference type="SMART" id="SM00228">
    <property type="entry name" value="PDZ"/>
    <property type="match status" value="1"/>
</dbReference>
<evidence type="ECO:0000313" key="9">
    <source>
        <dbReference type="Proteomes" id="UP000094056"/>
    </source>
</evidence>
<evidence type="ECO:0000256" key="2">
    <source>
        <dbReference type="ARBA" id="ARBA00022670"/>
    </source>
</evidence>
<accession>A0A1E3XFY1</accession>
<feature type="transmembrane region" description="Helical" evidence="5">
    <location>
        <begin position="254"/>
        <end position="274"/>
    </location>
</feature>
<evidence type="ECO:0000259" key="7">
    <source>
        <dbReference type="PROSITE" id="PS50106"/>
    </source>
</evidence>
<organism evidence="8 9">
    <name type="scientific">Candidatus Scalindua rubra</name>
    <dbReference type="NCBI Taxonomy" id="1872076"/>
    <lineage>
        <taxon>Bacteria</taxon>
        <taxon>Pseudomonadati</taxon>
        <taxon>Planctomycetota</taxon>
        <taxon>Candidatus Brocadiia</taxon>
        <taxon>Candidatus Brocadiales</taxon>
        <taxon>Candidatus Scalinduaceae</taxon>
        <taxon>Candidatus Scalindua</taxon>
    </lineage>
</organism>
<dbReference type="PRINTS" id="PR00834">
    <property type="entry name" value="PROTEASES2C"/>
</dbReference>
<dbReference type="SUPFAM" id="SSF46565">
    <property type="entry name" value="Chaperone J-domain"/>
    <property type="match status" value="1"/>
</dbReference>
<dbReference type="Gene3D" id="2.30.42.10">
    <property type="match status" value="1"/>
</dbReference>
<dbReference type="InterPro" id="IPR036034">
    <property type="entry name" value="PDZ_sf"/>
</dbReference>
<dbReference type="Proteomes" id="UP000094056">
    <property type="component" value="Unassembled WGS sequence"/>
</dbReference>
<dbReference type="InterPro" id="IPR036869">
    <property type="entry name" value="J_dom_sf"/>
</dbReference>
<dbReference type="Gene3D" id="1.10.287.110">
    <property type="entry name" value="DnaJ domain"/>
    <property type="match status" value="1"/>
</dbReference>
<dbReference type="SMART" id="SM00271">
    <property type="entry name" value="DnaJ"/>
    <property type="match status" value="1"/>
</dbReference>
<dbReference type="Pfam" id="PF13365">
    <property type="entry name" value="Trypsin_2"/>
    <property type="match status" value="1"/>
</dbReference>
<keyword evidence="5" id="KW-0472">Membrane</keyword>
<dbReference type="Gene3D" id="2.40.10.120">
    <property type="match status" value="1"/>
</dbReference>
<comment type="caution">
    <text evidence="8">The sequence shown here is derived from an EMBL/GenBank/DDBJ whole genome shotgun (WGS) entry which is preliminary data.</text>
</comment>
<keyword evidence="5" id="KW-0812">Transmembrane</keyword>
<evidence type="ECO:0000313" key="8">
    <source>
        <dbReference type="EMBL" id="ODS34510.1"/>
    </source>
</evidence>
<feature type="transmembrane region" description="Helical" evidence="5">
    <location>
        <begin position="301"/>
        <end position="326"/>
    </location>
</feature>
<dbReference type="Gene3D" id="1.25.40.10">
    <property type="entry name" value="Tetratricopeptide repeat domain"/>
    <property type="match status" value="1"/>
</dbReference>
<feature type="region of interest" description="Disordered" evidence="4">
    <location>
        <begin position="330"/>
        <end position="350"/>
    </location>
</feature>
<dbReference type="InterPro" id="IPR018253">
    <property type="entry name" value="DnaJ_domain_CS"/>
</dbReference>
<feature type="transmembrane region" description="Helical" evidence="5">
    <location>
        <begin position="206"/>
        <end position="224"/>
    </location>
</feature>
<dbReference type="PANTHER" id="PTHR22939">
    <property type="entry name" value="SERINE PROTEASE FAMILY S1C HTRA-RELATED"/>
    <property type="match status" value="1"/>
</dbReference>
<dbReference type="SUPFAM" id="SSF48452">
    <property type="entry name" value="TPR-like"/>
    <property type="match status" value="1"/>
</dbReference>
<dbReference type="InterPro" id="IPR011990">
    <property type="entry name" value="TPR-like_helical_dom_sf"/>
</dbReference>
<dbReference type="InterPro" id="IPR001940">
    <property type="entry name" value="Peptidase_S1C"/>
</dbReference>
<dbReference type="InterPro" id="IPR041489">
    <property type="entry name" value="PDZ_6"/>
</dbReference>